<dbReference type="Gene3D" id="1.10.10.10">
    <property type="entry name" value="Winged helix-like DNA-binding domain superfamily/Winged helix DNA-binding domain"/>
    <property type="match status" value="1"/>
</dbReference>
<gene>
    <name evidence="6" type="ORF">CRM94_28210</name>
</gene>
<dbReference type="InterPro" id="IPR058163">
    <property type="entry name" value="LysR-type_TF_proteobact-type"/>
</dbReference>
<dbReference type="GO" id="GO:0043565">
    <property type="term" value="F:sequence-specific DNA binding"/>
    <property type="evidence" value="ECO:0007669"/>
    <property type="project" value="TreeGrafter"/>
</dbReference>
<dbReference type="GO" id="GO:0006351">
    <property type="term" value="P:DNA-templated transcription"/>
    <property type="evidence" value="ECO:0007669"/>
    <property type="project" value="TreeGrafter"/>
</dbReference>
<evidence type="ECO:0000256" key="4">
    <source>
        <dbReference type="ARBA" id="ARBA00023163"/>
    </source>
</evidence>
<dbReference type="EMBL" id="PDDY01000004">
    <property type="protein sequence ID" value="PEH38294.1"/>
    <property type="molecule type" value="Genomic_DNA"/>
</dbReference>
<proteinExistence type="inferred from homology"/>
<keyword evidence="3" id="KW-0238">DNA-binding</keyword>
<dbReference type="Gene3D" id="3.40.190.290">
    <property type="match status" value="1"/>
</dbReference>
<evidence type="ECO:0000256" key="2">
    <source>
        <dbReference type="ARBA" id="ARBA00023015"/>
    </source>
</evidence>
<evidence type="ECO:0000313" key="7">
    <source>
        <dbReference type="Proteomes" id="UP000220629"/>
    </source>
</evidence>
<organism evidence="6 7">
    <name type="scientific">Burkholderia gladioli</name>
    <name type="common">Pseudomonas marginata</name>
    <name type="synonym">Phytomonas marginata</name>
    <dbReference type="NCBI Taxonomy" id="28095"/>
    <lineage>
        <taxon>Bacteria</taxon>
        <taxon>Pseudomonadati</taxon>
        <taxon>Pseudomonadota</taxon>
        <taxon>Betaproteobacteria</taxon>
        <taxon>Burkholderiales</taxon>
        <taxon>Burkholderiaceae</taxon>
        <taxon>Burkholderia</taxon>
    </lineage>
</organism>
<evidence type="ECO:0000259" key="5">
    <source>
        <dbReference type="PROSITE" id="PS50931"/>
    </source>
</evidence>
<dbReference type="Proteomes" id="UP000220629">
    <property type="component" value="Unassembled WGS sequence"/>
</dbReference>
<dbReference type="PANTHER" id="PTHR30537">
    <property type="entry name" value="HTH-TYPE TRANSCRIPTIONAL REGULATOR"/>
    <property type="match status" value="1"/>
</dbReference>
<comment type="caution">
    <text evidence="6">The sequence shown here is derived from an EMBL/GenBank/DDBJ whole genome shotgun (WGS) entry which is preliminary data.</text>
</comment>
<dbReference type="CDD" id="cd08422">
    <property type="entry name" value="PBP2_CrgA_like"/>
    <property type="match status" value="1"/>
</dbReference>
<dbReference type="Pfam" id="PF03466">
    <property type="entry name" value="LysR_substrate"/>
    <property type="match status" value="1"/>
</dbReference>
<dbReference type="FunFam" id="1.10.10.10:FF:000001">
    <property type="entry name" value="LysR family transcriptional regulator"/>
    <property type="match status" value="1"/>
</dbReference>
<name>A0A2A7S3N8_BURGA</name>
<comment type="similarity">
    <text evidence="1">Belongs to the LysR transcriptional regulatory family.</text>
</comment>
<feature type="domain" description="HTH lysR-type" evidence="5">
    <location>
        <begin position="1"/>
        <end position="59"/>
    </location>
</feature>
<dbReference type="Pfam" id="PF00126">
    <property type="entry name" value="HTH_1"/>
    <property type="match status" value="1"/>
</dbReference>
<protein>
    <submittedName>
        <fullName evidence="6">LysR family transcriptional regulator</fullName>
    </submittedName>
</protein>
<dbReference type="SUPFAM" id="SSF53850">
    <property type="entry name" value="Periplasmic binding protein-like II"/>
    <property type="match status" value="1"/>
</dbReference>
<dbReference type="InterPro" id="IPR036388">
    <property type="entry name" value="WH-like_DNA-bd_sf"/>
</dbReference>
<reference evidence="7" key="1">
    <citation type="submission" date="2017-09" db="EMBL/GenBank/DDBJ databases">
        <title>FDA dAtabase for Regulatory Grade micrObial Sequences (FDA-ARGOS): Supporting development and validation of Infectious Disease Dx tests.</title>
        <authorList>
            <person name="Minogue T."/>
            <person name="Wolcott M."/>
            <person name="Wasieloski L."/>
            <person name="Aguilar W."/>
            <person name="Moore D."/>
            <person name="Tallon L."/>
            <person name="Sadzewicz L."/>
            <person name="Ott S."/>
            <person name="Zhao X."/>
            <person name="Nagaraj S."/>
            <person name="Vavikolanu K."/>
            <person name="Aluvathingal J."/>
            <person name="Nadendla S."/>
            <person name="Sichtig H."/>
        </authorList>
    </citation>
    <scope>NUCLEOTIDE SEQUENCE [LARGE SCALE GENOMIC DNA]</scope>
    <source>
        <strain evidence="7">FDAARGOS_390</strain>
    </source>
</reference>
<dbReference type="InterPro" id="IPR000847">
    <property type="entry name" value="LysR_HTH_N"/>
</dbReference>
<evidence type="ECO:0000313" key="6">
    <source>
        <dbReference type="EMBL" id="PEH38294.1"/>
    </source>
</evidence>
<dbReference type="PANTHER" id="PTHR30537:SF35">
    <property type="entry name" value="TRANSCRIPTIONAL REGULATORY PROTEIN"/>
    <property type="match status" value="1"/>
</dbReference>
<keyword evidence="2" id="KW-0805">Transcription regulation</keyword>
<keyword evidence="4" id="KW-0804">Transcription</keyword>
<accession>A0A2A7S3N8</accession>
<evidence type="ECO:0000256" key="3">
    <source>
        <dbReference type="ARBA" id="ARBA00023125"/>
    </source>
</evidence>
<sequence>MDTLVSMQVFRHIVEIGSFVGAAERMGMSSAMASKHVAHLESRLDARLLHRTTRRVSLTEAGREYYERVVPALIEIDEASQSVNTEAIVPRGRLRVVSPSSFGLRHLVGAVTDYTARYPEVNVDMAISDRVLDPADERYDIAILVTPSSTKPASPFARPLATAQILFVASPAYLAENGTPATLTDLAAHNILQDSNGAGPLDSIAREAAIASRVALNSNLSVNQPEALRIAAVNGAGIALLGTDVAGDDIDAGHLVPLLRDVSPTRRLSIHATLGASPRASTTSRSFVDFLAERFAQRPLCASLDPVPAAAPMALA</sequence>
<dbReference type="InterPro" id="IPR036390">
    <property type="entry name" value="WH_DNA-bd_sf"/>
</dbReference>
<dbReference type="RefSeq" id="WP_096748776.1">
    <property type="nucleotide sequence ID" value="NZ_CADEPO010000002.1"/>
</dbReference>
<dbReference type="InterPro" id="IPR005119">
    <property type="entry name" value="LysR_subst-bd"/>
</dbReference>
<dbReference type="AlphaFoldDB" id="A0A2A7S3N8"/>
<dbReference type="GO" id="GO:0003700">
    <property type="term" value="F:DNA-binding transcription factor activity"/>
    <property type="evidence" value="ECO:0007669"/>
    <property type="project" value="InterPro"/>
</dbReference>
<dbReference type="SUPFAM" id="SSF46785">
    <property type="entry name" value="Winged helix' DNA-binding domain"/>
    <property type="match status" value="1"/>
</dbReference>
<dbReference type="PROSITE" id="PS50931">
    <property type="entry name" value="HTH_LYSR"/>
    <property type="match status" value="1"/>
</dbReference>
<evidence type="ECO:0000256" key="1">
    <source>
        <dbReference type="ARBA" id="ARBA00009437"/>
    </source>
</evidence>